<protein>
    <submittedName>
        <fullName evidence="1">Uncharacterized protein</fullName>
    </submittedName>
</protein>
<dbReference type="AlphaFoldDB" id="A0A1M6QQC7"/>
<name>A0A1M6QQC7_9AQUI</name>
<reference evidence="1 2" key="1">
    <citation type="submission" date="2016-11" db="EMBL/GenBank/DDBJ databases">
        <authorList>
            <person name="Jaros S."/>
            <person name="Januszkiewicz K."/>
            <person name="Wedrychowicz H."/>
        </authorList>
    </citation>
    <scope>NUCLEOTIDE SEQUENCE [LARGE SCALE GENOMIC DNA]</scope>
    <source>
        <strain evidence="1 2">DSM 19557</strain>
    </source>
</reference>
<sequence length="93" mass="10639">MKLRKVLVAVFLILLQLLVGEVSILHSHEDHKLHLDCQLCLLQANPQKKEDFRAAPKSLTLFVVYIQDQKPGVLRPLEPFHITYYLRAPPGQG</sequence>
<keyword evidence="2" id="KW-1185">Reference proteome</keyword>
<accession>A0A1M6QQC7</accession>
<gene>
    <name evidence="1" type="ORF">SAMN05444391_0336</name>
</gene>
<evidence type="ECO:0000313" key="1">
    <source>
        <dbReference type="EMBL" id="SHK22300.1"/>
    </source>
</evidence>
<dbReference type="STRING" id="381751.SAMN05444391_0336"/>
<dbReference type="Proteomes" id="UP000189810">
    <property type="component" value="Chromosome I"/>
</dbReference>
<dbReference type="RefSeq" id="WP_079653518.1">
    <property type="nucleotide sequence ID" value="NZ_LT670846.1"/>
</dbReference>
<evidence type="ECO:0000313" key="2">
    <source>
        <dbReference type="Proteomes" id="UP000189810"/>
    </source>
</evidence>
<proteinExistence type="predicted"/>
<organism evidence="1 2">
    <name type="scientific">Thermocrinis minervae</name>
    <dbReference type="NCBI Taxonomy" id="381751"/>
    <lineage>
        <taxon>Bacteria</taxon>
        <taxon>Pseudomonadati</taxon>
        <taxon>Aquificota</taxon>
        <taxon>Aquificia</taxon>
        <taxon>Aquificales</taxon>
        <taxon>Aquificaceae</taxon>
        <taxon>Thermocrinis</taxon>
    </lineage>
</organism>
<dbReference type="EMBL" id="LT670846">
    <property type="protein sequence ID" value="SHK22300.1"/>
    <property type="molecule type" value="Genomic_DNA"/>
</dbReference>